<dbReference type="Pfam" id="PF08722">
    <property type="entry name" value="Tn7_TnsA-like_N"/>
    <property type="match status" value="1"/>
</dbReference>
<dbReference type="InterPro" id="IPR014832">
    <property type="entry name" value="TnsA_C"/>
</dbReference>
<evidence type="ECO:0000259" key="1">
    <source>
        <dbReference type="Pfam" id="PF08721"/>
    </source>
</evidence>
<dbReference type="EMBL" id="CP096034">
    <property type="protein sequence ID" value="UPM54532.1"/>
    <property type="molecule type" value="Genomic_DNA"/>
</dbReference>
<dbReference type="SUPFAM" id="SSF46785">
    <property type="entry name" value="Winged helix' DNA-binding domain"/>
    <property type="match status" value="1"/>
</dbReference>
<dbReference type="RefSeq" id="WP_248267635.1">
    <property type="nucleotide sequence ID" value="NZ_CP096034.1"/>
</dbReference>
<evidence type="ECO:0000313" key="3">
    <source>
        <dbReference type="EMBL" id="UPM54532.1"/>
    </source>
</evidence>
<accession>A0ABY4JM39</accession>
<feature type="domain" description="TnsA endonuclease C-terminal" evidence="1">
    <location>
        <begin position="170"/>
        <end position="250"/>
    </location>
</feature>
<dbReference type="InterPro" id="IPR011856">
    <property type="entry name" value="tRNA_endonuc-like_dom_sf"/>
</dbReference>
<proteinExistence type="predicted"/>
<dbReference type="Pfam" id="PF08721">
    <property type="entry name" value="Tn7_Tnp_TnsA_C"/>
    <property type="match status" value="1"/>
</dbReference>
<protein>
    <submittedName>
        <fullName evidence="3">TnsA endonuclease N-terminal domain-containing protein</fullName>
    </submittedName>
</protein>
<dbReference type="InterPro" id="IPR036390">
    <property type="entry name" value="WH_DNA-bd_sf"/>
</dbReference>
<dbReference type="Gene3D" id="1.10.10.10">
    <property type="entry name" value="Winged helix-like DNA-binding domain superfamily/Winged helix DNA-binding domain"/>
    <property type="match status" value="1"/>
</dbReference>
<keyword evidence="4" id="KW-1185">Reference proteome</keyword>
<dbReference type="SUPFAM" id="SSF52980">
    <property type="entry name" value="Restriction endonuclease-like"/>
    <property type="match status" value="1"/>
</dbReference>
<name>A0ABY4JM39_9BACI</name>
<dbReference type="InterPro" id="IPR036388">
    <property type="entry name" value="WH-like_DNA-bd_sf"/>
</dbReference>
<gene>
    <name evidence="3" type="ORF">MY490_01090</name>
</gene>
<keyword evidence="3" id="KW-0255">Endonuclease</keyword>
<keyword evidence="3" id="KW-0540">Nuclease</keyword>
<organism evidence="3 4">
    <name type="scientific">Gottfriedia acidiceleris</name>
    <dbReference type="NCBI Taxonomy" id="371036"/>
    <lineage>
        <taxon>Bacteria</taxon>
        <taxon>Bacillati</taxon>
        <taxon>Bacillota</taxon>
        <taxon>Bacilli</taxon>
        <taxon>Bacillales</taxon>
        <taxon>Bacillaceae</taxon>
        <taxon>Gottfriedia</taxon>
    </lineage>
</organism>
<sequence>MAKHKNSWTEERIKKKIKEGKGTGEGINYKPWLTIQDFPSKGLVTRTVGWKTNRIHHFFSKLERDYFYLCEWDEKIIDIREQFPLHREDTLKIASDKNIKHPLCPINQIPIVMTTDFILTVNTSKGIKTFARTIKPSKELDNNRIIEKFEIERFYWKQRGVDWGIVTEKEISKQLVTNIEWVYSAFFLYEELSSSSYQSLLSELKILIQNDQKTLIEIFTNMDIDWSLERGTALYLFKHLIANQEIIINMEQPKS</sequence>
<dbReference type="InterPro" id="IPR011335">
    <property type="entry name" value="Restrct_endonuc-II-like"/>
</dbReference>
<evidence type="ECO:0000259" key="2">
    <source>
        <dbReference type="Pfam" id="PF08722"/>
    </source>
</evidence>
<feature type="domain" description="TnsA endonuclease N-terminal" evidence="2">
    <location>
        <begin position="73"/>
        <end position="168"/>
    </location>
</feature>
<dbReference type="GO" id="GO:0004519">
    <property type="term" value="F:endonuclease activity"/>
    <property type="evidence" value="ECO:0007669"/>
    <property type="project" value="UniProtKB-KW"/>
</dbReference>
<reference evidence="3 4" key="1">
    <citation type="submission" date="2022-04" db="EMBL/GenBank/DDBJ databases">
        <title>Mechanism of arsenic methylation and mitigation arsenic toxicity by Bacillus sp. LH14 from an Arsenic-Contaminated Paddy Soil.</title>
        <authorList>
            <person name="Wang D."/>
        </authorList>
    </citation>
    <scope>NUCLEOTIDE SEQUENCE [LARGE SCALE GENOMIC DNA]</scope>
    <source>
        <strain evidence="3 4">LH14</strain>
    </source>
</reference>
<dbReference type="CDD" id="cd22362">
    <property type="entry name" value="TnsA_endonuclease-like"/>
    <property type="match status" value="1"/>
</dbReference>
<evidence type="ECO:0000313" key="4">
    <source>
        <dbReference type="Proteomes" id="UP000830639"/>
    </source>
</evidence>
<dbReference type="Gene3D" id="3.40.1350.10">
    <property type="match status" value="1"/>
</dbReference>
<dbReference type="InterPro" id="IPR014833">
    <property type="entry name" value="TnsA_N"/>
</dbReference>
<dbReference type="Proteomes" id="UP000830639">
    <property type="component" value="Chromosome"/>
</dbReference>
<keyword evidence="3" id="KW-0378">Hydrolase</keyword>